<evidence type="ECO:0000313" key="3">
    <source>
        <dbReference type="EMBL" id="GLC56422.1"/>
    </source>
</evidence>
<organism evidence="3 4">
    <name type="scientific">Pleodorina starrii</name>
    <dbReference type="NCBI Taxonomy" id="330485"/>
    <lineage>
        <taxon>Eukaryota</taxon>
        <taxon>Viridiplantae</taxon>
        <taxon>Chlorophyta</taxon>
        <taxon>core chlorophytes</taxon>
        <taxon>Chlorophyceae</taxon>
        <taxon>CS clade</taxon>
        <taxon>Chlamydomonadales</taxon>
        <taxon>Volvocaceae</taxon>
        <taxon>Pleodorina</taxon>
    </lineage>
</organism>
<proteinExistence type="predicted"/>
<keyword evidence="4" id="KW-1185">Reference proteome</keyword>
<dbReference type="SMART" id="SM00239">
    <property type="entry name" value="C2"/>
    <property type="match status" value="1"/>
</dbReference>
<dbReference type="InterPro" id="IPR000008">
    <property type="entry name" value="C2_dom"/>
</dbReference>
<dbReference type="InterPro" id="IPR035892">
    <property type="entry name" value="C2_domain_sf"/>
</dbReference>
<dbReference type="AlphaFoldDB" id="A0A9W6BRJ3"/>
<dbReference type="SUPFAM" id="SSF53474">
    <property type="entry name" value="alpha/beta-Hydrolases"/>
    <property type="match status" value="1"/>
</dbReference>
<protein>
    <recommendedName>
        <fullName evidence="2">C2 domain-containing protein</fullName>
    </recommendedName>
</protein>
<dbReference type="Gene3D" id="2.60.40.150">
    <property type="entry name" value="C2 domain"/>
    <property type="match status" value="1"/>
</dbReference>
<dbReference type="Pfam" id="PF00168">
    <property type="entry name" value="C2"/>
    <property type="match status" value="1"/>
</dbReference>
<reference evidence="3 4" key="1">
    <citation type="journal article" date="2023" name="Commun. Biol.">
        <title>Reorganization of the ancestral sex-determining regions during the evolution of trioecy in Pleodorina starrii.</title>
        <authorList>
            <person name="Takahashi K."/>
            <person name="Suzuki S."/>
            <person name="Kawai-Toyooka H."/>
            <person name="Yamamoto K."/>
            <person name="Hamaji T."/>
            <person name="Ootsuki R."/>
            <person name="Yamaguchi H."/>
            <person name="Kawachi M."/>
            <person name="Higashiyama T."/>
            <person name="Nozaki H."/>
        </authorList>
    </citation>
    <scope>NUCLEOTIDE SEQUENCE [LARGE SCALE GENOMIC DNA]</scope>
    <source>
        <strain evidence="3 4">NIES-4479</strain>
    </source>
</reference>
<dbReference type="GO" id="GO:0006629">
    <property type="term" value="P:lipid metabolic process"/>
    <property type="evidence" value="ECO:0007669"/>
    <property type="project" value="InterPro"/>
</dbReference>
<dbReference type="CDD" id="cd00030">
    <property type="entry name" value="C2"/>
    <property type="match status" value="1"/>
</dbReference>
<evidence type="ECO:0000256" key="1">
    <source>
        <dbReference type="SAM" id="MobiDB-lite"/>
    </source>
</evidence>
<dbReference type="InterPro" id="IPR029058">
    <property type="entry name" value="AB_hydrolase_fold"/>
</dbReference>
<comment type="caution">
    <text evidence="3">The sequence shown here is derived from an EMBL/GenBank/DDBJ whole genome shotgun (WGS) entry which is preliminary data.</text>
</comment>
<name>A0A9W6BRJ3_9CHLO</name>
<dbReference type="EMBL" id="BRXU01000015">
    <property type="protein sequence ID" value="GLC56422.1"/>
    <property type="molecule type" value="Genomic_DNA"/>
</dbReference>
<gene>
    <name evidence="3" type="primary">PLEST003799</name>
    <name evidence="3" type="ORF">PLESTB_001103100</name>
</gene>
<sequence length="455" mass="50369">MLSLTRRLSLASVSAPEEGRLLEYGYEGLPLPPKEHISRPGSRPSLGGQPSPQPEPPAARYDHDRAEALCMLARQAYKRPADGEGYRTRNIRGLPTVTFLDRNLLTESFTGVLHVTVHGAFNLRPADLDGRVRPFAEVFVAASSFRTKTAGKTLDPVWDEDHWLYVKNPDYDSLCVRVVDESCFSEGDDLGVAVLGLRGIANSPGETFKFRLPLRGFAGENSTVTLSCRFLKFTELEGPETIPALTALQGGEAVPSAEPAKREELGADGLEPVAYIDCGLTETQAWLFRNSEKRQLAIAFRGTEQTQLKDLVADARLMPCGFTTIAQCTRDNINVHRGFMRAYKSVRRLISGLIQIITDSRPGSEDTERGADSNWEVLFTGHSLGGALATLGAYELGLYKSYAGWIKSISLYTYGSPRVGNVAFARDFDRLVPNAWRFTNRLDLVPRWVGRRQVR</sequence>
<accession>A0A9W6BRJ3</accession>
<dbReference type="CDD" id="cd00519">
    <property type="entry name" value="Lipase_3"/>
    <property type="match status" value="1"/>
</dbReference>
<feature type="domain" description="C2" evidence="2">
    <location>
        <begin position="91"/>
        <end position="210"/>
    </location>
</feature>
<dbReference type="PANTHER" id="PTHR47759:SF2">
    <property type="entry name" value="TRIGLYCERIDE LIPASE"/>
    <property type="match status" value="1"/>
</dbReference>
<dbReference type="Gene3D" id="3.40.50.1820">
    <property type="entry name" value="alpha/beta hydrolase"/>
    <property type="match status" value="1"/>
</dbReference>
<dbReference type="PANTHER" id="PTHR47759">
    <property type="entry name" value="OS04G0509100 PROTEIN"/>
    <property type="match status" value="1"/>
</dbReference>
<evidence type="ECO:0000313" key="4">
    <source>
        <dbReference type="Proteomes" id="UP001165080"/>
    </source>
</evidence>
<evidence type="ECO:0000259" key="2">
    <source>
        <dbReference type="PROSITE" id="PS50004"/>
    </source>
</evidence>
<feature type="region of interest" description="Disordered" evidence="1">
    <location>
        <begin position="32"/>
        <end position="60"/>
    </location>
</feature>
<dbReference type="SUPFAM" id="SSF49562">
    <property type="entry name" value="C2 domain (Calcium/lipid-binding domain, CaLB)"/>
    <property type="match status" value="1"/>
</dbReference>
<dbReference type="InterPro" id="IPR002921">
    <property type="entry name" value="Fungal_lipase-type"/>
</dbReference>
<dbReference type="Pfam" id="PF01764">
    <property type="entry name" value="Lipase_3"/>
    <property type="match status" value="1"/>
</dbReference>
<dbReference type="PROSITE" id="PS50004">
    <property type="entry name" value="C2"/>
    <property type="match status" value="1"/>
</dbReference>
<dbReference type="Proteomes" id="UP001165080">
    <property type="component" value="Unassembled WGS sequence"/>
</dbReference>